<reference evidence="2 3" key="1">
    <citation type="submission" date="2021-05" db="EMBL/GenBank/DDBJ databases">
        <title>Direct Submission.</title>
        <authorList>
            <person name="Li K."/>
            <person name="Gao J."/>
        </authorList>
    </citation>
    <scope>NUCLEOTIDE SEQUENCE [LARGE SCALE GENOMIC DNA]</scope>
    <source>
        <strain evidence="2 3">Mg02</strain>
    </source>
</reference>
<name>A0ABX8BLV7_9ACTN</name>
<evidence type="ECO:0000256" key="1">
    <source>
        <dbReference type="SAM" id="MobiDB-lite"/>
    </source>
</evidence>
<evidence type="ECO:0000313" key="3">
    <source>
        <dbReference type="Proteomes" id="UP000676079"/>
    </source>
</evidence>
<evidence type="ECO:0000313" key="2">
    <source>
        <dbReference type="EMBL" id="QUX23222.1"/>
    </source>
</evidence>
<dbReference type="Proteomes" id="UP000676079">
    <property type="component" value="Chromosome"/>
</dbReference>
<dbReference type="EMBL" id="CP074133">
    <property type="protein sequence ID" value="QUX23222.1"/>
    <property type="molecule type" value="Genomic_DNA"/>
</dbReference>
<organism evidence="2 3">
    <name type="scientific">Nocardiopsis changdeensis</name>
    <dbReference type="NCBI Taxonomy" id="2831969"/>
    <lineage>
        <taxon>Bacteria</taxon>
        <taxon>Bacillati</taxon>
        <taxon>Actinomycetota</taxon>
        <taxon>Actinomycetes</taxon>
        <taxon>Streptosporangiales</taxon>
        <taxon>Nocardiopsidaceae</taxon>
        <taxon>Nocardiopsis</taxon>
    </lineage>
</organism>
<proteinExistence type="predicted"/>
<feature type="compositionally biased region" description="Basic and acidic residues" evidence="1">
    <location>
        <begin position="307"/>
        <end position="320"/>
    </location>
</feature>
<accession>A0ABX8BLV7</accession>
<keyword evidence="3" id="KW-1185">Reference proteome</keyword>
<sequence>MADGEAGPLLKRGSAERARPPRGLPPGAGGGRDAEGRPVRDLWIGRRLKEVEESRTQAYIAGVGSSIRIDEHVDRVRRDGEARVRAARARGAEAVRHARSEAEGLVERAEGTGRALVRDAENRALTLAPAEAAGHVRAAGEEGERGIGLASAQGSALVDRARTDSAAEVRRVGAASAEAAAKAEADAAVARPEVKAARADRLAELGRRKEALQGLLGTRMPLGELRSLLREDRRRERASLAGFESRLARAELRAGLLPADLTVPLPVSVPEAVEPGRRRPNAATGLRGAVARASGGKVSRPRRSASRAHDQGSDRRGRGV</sequence>
<protein>
    <submittedName>
        <fullName evidence="2">Uncharacterized protein</fullName>
    </submittedName>
</protein>
<dbReference type="RefSeq" id="WP_220564446.1">
    <property type="nucleotide sequence ID" value="NZ_CP074133.1"/>
</dbReference>
<gene>
    <name evidence="2" type="ORF">KGD84_02140</name>
</gene>
<feature type="region of interest" description="Disordered" evidence="1">
    <location>
        <begin position="271"/>
        <end position="320"/>
    </location>
</feature>
<feature type="region of interest" description="Disordered" evidence="1">
    <location>
        <begin position="1"/>
        <end position="39"/>
    </location>
</feature>